<comment type="caution">
    <text evidence="2">The sequence shown here is derived from an EMBL/GenBank/DDBJ whole genome shotgun (WGS) entry which is preliminary data.</text>
</comment>
<organism evidence="2 3">
    <name type="scientific">Tectimicrobiota bacterium</name>
    <dbReference type="NCBI Taxonomy" id="2528274"/>
    <lineage>
        <taxon>Bacteria</taxon>
        <taxon>Pseudomonadati</taxon>
        <taxon>Nitrospinota/Tectimicrobiota group</taxon>
        <taxon>Candidatus Tectimicrobiota</taxon>
    </lineage>
</organism>
<dbReference type="Pfam" id="PF01850">
    <property type="entry name" value="PIN"/>
    <property type="match status" value="1"/>
</dbReference>
<name>A0A933LQ58_UNCTE</name>
<dbReference type="InterPro" id="IPR029060">
    <property type="entry name" value="PIN-like_dom_sf"/>
</dbReference>
<evidence type="ECO:0000259" key="1">
    <source>
        <dbReference type="Pfam" id="PF01850"/>
    </source>
</evidence>
<protein>
    <submittedName>
        <fullName evidence="2">PIN domain-containing protein</fullName>
    </submittedName>
</protein>
<gene>
    <name evidence="2" type="ORF">HY730_01270</name>
</gene>
<dbReference type="Proteomes" id="UP000772181">
    <property type="component" value="Unassembled WGS sequence"/>
</dbReference>
<dbReference type="AlphaFoldDB" id="A0A933LQ58"/>
<evidence type="ECO:0000313" key="2">
    <source>
        <dbReference type="EMBL" id="MBI4594992.1"/>
    </source>
</evidence>
<reference evidence="2" key="1">
    <citation type="submission" date="2020-07" db="EMBL/GenBank/DDBJ databases">
        <title>Huge and variable diversity of episymbiotic CPR bacteria and DPANN archaea in groundwater ecosystems.</title>
        <authorList>
            <person name="He C.Y."/>
            <person name="Keren R."/>
            <person name="Whittaker M."/>
            <person name="Farag I.F."/>
            <person name="Doudna J."/>
            <person name="Cate J.H.D."/>
            <person name="Banfield J.F."/>
        </authorList>
    </citation>
    <scope>NUCLEOTIDE SEQUENCE</scope>
    <source>
        <strain evidence="2">NC_groundwater_1482_Ag_S-0.65um_47_24</strain>
    </source>
</reference>
<proteinExistence type="predicted"/>
<evidence type="ECO:0000313" key="3">
    <source>
        <dbReference type="Proteomes" id="UP000772181"/>
    </source>
</evidence>
<dbReference type="Gene3D" id="3.40.50.1010">
    <property type="entry name" value="5'-nuclease"/>
    <property type="match status" value="1"/>
</dbReference>
<feature type="domain" description="PIN" evidence="1">
    <location>
        <begin position="8"/>
        <end position="141"/>
    </location>
</feature>
<dbReference type="InterPro" id="IPR002716">
    <property type="entry name" value="PIN_dom"/>
</dbReference>
<dbReference type="SUPFAM" id="SSF88723">
    <property type="entry name" value="PIN domain-like"/>
    <property type="match status" value="1"/>
</dbReference>
<dbReference type="EMBL" id="JACQWF010000060">
    <property type="protein sequence ID" value="MBI4594992.1"/>
    <property type="molecule type" value="Genomic_DNA"/>
</dbReference>
<sequence>MNPPNRVALDTSVLVGLVDSRDIWHPVSVTLRDALKGVQAQIVYFDCVIGEAINVLARRAKERKRSSEFTELLTQVVSQVTEESIIWISRETKRFYPEMISLVRDSIGALNFNDTLLALGCRELAVEFIATVDSDFDSVAWLKRLSSPNDITSPSTPSR</sequence>
<accession>A0A933LQ58</accession>